<evidence type="ECO:0000313" key="15">
    <source>
        <dbReference type="Proteomes" id="UP001295794"/>
    </source>
</evidence>
<dbReference type="EMBL" id="CAVNYO010000419">
    <property type="protein sequence ID" value="CAK5277669.1"/>
    <property type="molecule type" value="Genomic_DNA"/>
</dbReference>
<dbReference type="GO" id="GO:0032266">
    <property type="term" value="F:phosphatidylinositol-3-phosphate binding"/>
    <property type="evidence" value="ECO:0007669"/>
    <property type="project" value="TreeGrafter"/>
</dbReference>
<keyword evidence="15" id="KW-1185">Reference proteome</keyword>
<evidence type="ECO:0000256" key="2">
    <source>
        <dbReference type="ARBA" id="ARBA00004623"/>
    </source>
</evidence>
<dbReference type="GO" id="GO:0034727">
    <property type="term" value="P:piecemeal microautophagy of the nucleus"/>
    <property type="evidence" value="ECO:0007669"/>
    <property type="project" value="TreeGrafter"/>
</dbReference>
<evidence type="ECO:0000256" key="4">
    <source>
        <dbReference type="ARBA" id="ARBA00018070"/>
    </source>
</evidence>
<evidence type="ECO:0000256" key="10">
    <source>
        <dbReference type="ARBA" id="ARBA00024479"/>
    </source>
</evidence>
<comment type="catalytic activity">
    <reaction evidence="12">
        <text>a 1,2-diacyl-sn-glycero-3-phosphocholine(in) = a 1,2-diacyl-sn-glycero-3-phosphocholine(out)</text>
        <dbReference type="Rhea" id="RHEA:38571"/>
        <dbReference type="ChEBI" id="CHEBI:57643"/>
    </reaction>
</comment>
<protein>
    <recommendedName>
        <fullName evidence="4">Autophagy-related protein 2</fullName>
    </recommendedName>
</protein>
<dbReference type="GO" id="GO:0034045">
    <property type="term" value="C:phagophore assembly site membrane"/>
    <property type="evidence" value="ECO:0007669"/>
    <property type="project" value="UniProtKB-SubCell"/>
</dbReference>
<feature type="region of interest" description="Disordered" evidence="13">
    <location>
        <begin position="1768"/>
        <end position="1794"/>
    </location>
</feature>
<dbReference type="GO" id="GO:0061723">
    <property type="term" value="P:glycophagy"/>
    <property type="evidence" value="ECO:0007669"/>
    <property type="project" value="TreeGrafter"/>
</dbReference>
<accession>A0AAD2HMQ8</accession>
<feature type="region of interest" description="Disordered" evidence="13">
    <location>
        <begin position="706"/>
        <end position="735"/>
    </location>
</feature>
<dbReference type="PANTHER" id="PTHR13190:SF1">
    <property type="entry name" value="AUTOPHAGY-RELATED 2, ISOFORM A"/>
    <property type="match status" value="1"/>
</dbReference>
<comment type="catalytic activity">
    <reaction evidence="11">
        <text>a 1,2-diacyl-sn-glycero-3-phosphoethanolamine(in) = a 1,2-diacyl-sn-glycero-3-phosphoethanolamine(out)</text>
        <dbReference type="Rhea" id="RHEA:38895"/>
        <dbReference type="ChEBI" id="CHEBI:64612"/>
    </reaction>
</comment>
<keyword evidence="7" id="KW-0072">Autophagy</keyword>
<keyword evidence="8" id="KW-0445">Lipid transport</keyword>
<evidence type="ECO:0000256" key="1">
    <source>
        <dbReference type="ARBA" id="ARBA00004406"/>
    </source>
</evidence>
<dbReference type="GO" id="GO:0000422">
    <property type="term" value="P:autophagy of mitochondrion"/>
    <property type="evidence" value="ECO:0007669"/>
    <property type="project" value="TreeGrafter"/>
</dbReference>
<comment type="caution">
    <text evidence="14">The sequence shown here is derived from an EMBL/GenBank/DDBJ whole genome shotgun (WGS) entry which is preliminary data.</text>
</comment>
<comment type="subcellular location">
    <subcellularLocation>
        <location evidence="1">Endoplasmic reticulum membrane</location>
        <topology evidence="1">Peripheral membrane protein</topology>
    </subcellularLocation>
    <subcellularLocation>
        <location evidence="2">Preautophagosomal structure membrane</location>
        <topology evidence="2">Peripheral membrane protein</topology>
    </subcellularLocation>
</comment>
<feature type="region of interest" description="Disordered" evidence="13">
    <location>
        <begin position="1443"/>
        <end position="1470"/>
    </location>
</feature>
<organism evidence="14 15">
    <name type="scientific">Mycena citricolor</name>
    <dbReference type="NCBI Taxonomy" id="2018698"/>
    <lineage>
        <taxon>Eukaryota</taxon>
        <taxon>Fungi</taxon>
        <taxon>Dikarya</taxon>
        <taxon>Basidiomycota</taxon>
        <taxon>Agaricomycotina</taxon>
        <taxon>Agaricomycetes</taxon>
        <taxon>Agaricomycetidae</taxon>
        <taxon>Agaricales</taxon>
        <taxon>Marasmiineae</taxon>
        <taxon>Mycenaceae</taxon>
        <taxon>Mycena</taxon>
    </lineage>
</organism>
<feature type="compositionally biased region" description="Acidic residues" evidence="13">
    <location>
        <begin position="1785"/>
        <end position="1794"/>
    </location>
</feature>
<evidence type="ECO:0000256" key="9">
    <source>
        <dbReference type="ARBA" id="ARBA00023136"/>
    </source>
</evidence>
<dbReference type="GO" id="GO:0061709">
    <property type="term" value="P:reticulophagy"/>
    <property type="evidence" value="ECO:0007669"/>
    <property type="project" value="TreeGrafter"/>
</dbReference>
<evidence type="ECO:0000256" key="13">
    <source>
        <dbReference type="SAM" id="MobiDB-lite"/>
    </source>
</evidence>
<feature type="region of interest" description="Disordered" evidence="13">
    <location>
        <begin position="291"/>
        <end position="319"/>
    </location>
</feature>
<comment type="similarity">
    <text evidence="3">Belongs to the ATG2 family.</text>
</comment>
<feature type="region of interest" description="Disordered" evidence="13">
    <location>
        <begin position="668"/>
        <end position="689"/>
    </location>
</feature>
<evidence type="ECO:0000256" key="12">
    <source>
        <dbReference type="ARBA" id="ARBA00024631"/>
    </source>
</evidence>
<keyword evidence="9" id="KW-0472">Membrane</keyword>
<keyword evidence="5" id="KW-0813">Transport</keyword>
<evidence type="ECO:0000256" key="7">
    <source>
        <dbReference type="ARBA" id="ARBA00023006"/>
    </source>
</evidence>
<dbReference type="GO" id="GO:0043495">
    <property type="term" value="F:protein-membrane adaptor activity"/>
    <property type="evidence" value="ECO:0007669"/>
    <property type="project" value="TreeGrafter"/>
</dbReference>
<evidence type="ECO:0000256" key="6">
    <source>
        <dbReference type="ARBA" id="ARBA00022824"/>
    </source>
</evidence>
<dbReference type="GO" id="GO:0061908">
    <property type="term" value="C:phagophore"/>
    <property type="evidence" value="ECO:0007669"/>
    <property type="project" value="TreeGrafter"/>
</dbReference>
<dbReference type="PANTHER" id="PTHR13190">
    <property type="entry name" value="AUTOPHAGY-RELATED 2, ISOFORM A"/>
    <property type="match status" value="1"/>
</dbReference>
<dbReference type="Pfam" id="PF13329">
    <property type="entry name" value="ATG2_CAD"/>
    <property type="match status" value="1"/>
</dbReference>
<sequence>MSTWYSRWTPGLPSINLPFPTSIQRRFISFVLKKSLGHLLKPGQLDIEQIDSQLGSGHVQINDLELDNEAINKTLAGLPVELRQGSISSVTARIPWPNPLTSVVGLSAKGLHLTFHLLAPGSAASTDPHHNLADSVADMAGSFVHDELTTTEEAALRESFYPAEQIVPGGMDPFIAAPEEEMAAEVQEIRDADPAGVSIFATLIERLLARFEFDAADTTITLVHPDHTSFSLCISETMYCTEQRAEEANQAAGPSKPSGETRMITVSGLSVKAIDIRPSLGIPFAQTSPVSYSPSTGLAPPSRSSSPASSSSSLDDESHAMMTQSLAFLPPRPASPASSVASSMYESAISYAPDLSGEDALSEDRNTLRHTSLADTLTKDTTDTILSFGPDPLVLRVTTPVPQSGLTTDVAEVIDVSLHIPVIAFGFAAWHINGALQVVDVLSRAFTKEEVERDPTPQASLNLRIQARARGLIAVLLPSVPGTRAALPTDFFERPLLPPKIPQPYIRLHLENLNVSADKDAFKAALEEMSGFVVHRSTEDESSLASPLFITDHHLQTQYDPGHTDNESDLPTFQISESTKMAGLKVSQWRTKLKSRARRNSDALFEVPPAISITGKRTTLAQRMSTSIEVAVEPLHLFVDLQLLADEMGVLAFLNEIAVPGGGVAIPVDDESDISTPPASPHARREKERQRLEQIVLDDLGLEADYRPKAPKPRLNSSPGSPRKQQKARNDDRNTTQISVHCCMIRVQVRSPPPPEKRVRSGALVLDVHGISLSTEPAVLKASARFASGTEPPTGEHVMTASVSRILLAIAAADDPKASGFLSIGPLPSLQSVETPLPCQLTFTKPNASSAVVAVRLPSIYLPLSKTQFDALQYFADDASQALQRISSDKESESKDSSLIGSRFFAKSRTASGITAGIDSGRSLKSATLIKIEVSEVLVQVMVPREPSGVYPLKASASDLDVLVQVKPEGKDKTVVTLSVSNLDILNSSAVGDLQSLLALTIPRGLASGSKPLLKLGFTSLVVPGTTVKETRVKIALWGFTCDVSPDVQWAKDLGLFIKPPPGAFETVAPTERTQVSLQITDGSVRIKAAEHPGILVAHAEALSFATVVGDQETPDSSFDLAVGGLALLMVDNGADVVRPAAHHSMHGVRFWRKSGFALLTELSDLDLVFKSSSASDIQVIISRVNLHLHLCADSLSAVGDYAKDLAAAFKTYEELAVKPKQTPAVVSSSVSKEALMASVEEMAFRSVPEVGPPPDMIQDDLPTNMDYLDESFGAAAGLRELNDDDLDDFAAHDNARGSPDPGIVSVVGGETVKMLRPEGLHIVEHHFDALPPDTSDGSANLGATTAKVRVSNANINVLLYDGYDWARTRRTIEDEVKQMRKRLAKIRQLVAGGQTQDPHLEETSALLFNSVYIGLEQDVDELEPGEIIAAIDEELRDDFETTSQSSWQSLRPAGAPAQSKSPALHGKRLKRSKTPSIEFQLKGMGAEVDQFKPDEAIVSRVFFTIKDLEILDHIKTSTWKKFLTELHSDSRGNIRETDSNMVRVELRSVKPVPGHPSEEARLRAKILPLRLYVDQDALDFLKKFFSFKDPQAAPPGEPDAGGDIYFQLAEIFPVDLKLDYKPRRVDYRALREGKTIELMNFFHFDGAEMTLRQITLAGISGWPRLFDLLNDIWTPDVKATQLVDVISGVAPIRSVVNVGSGVADLVLLPIAQYKKDGRIVRGVQKGTTAFFKSTAVEAIRLGAHLATGTQVILEQAEGLLGGQFQSPVTTETVPGLSYPRTGSDGEDSSDEREDLISKYAEQPTDLKEGMQSAYRSLQRNLNSAAQTILAVPMEVYERSGNEGPVRSVIRAVPIAVLKPMIGASEAVSKTLLGLHNTLDPNIRHENEAKYKHR</sequence>
<evidence type="ECO:0000256" key="3">
    <source>
        <dbReference type="ARBA" id="ARBA00009714"/>
    </source>
</evidence>
<reference evidence="14" key="1">
    <citation type="submission" date="2023-11" db="EMBL/GenBank/DDBJ databases">
        <authorList>
            <person name="De Vega J J."/>
            <person name="De Vega J J."/>
        </authorList>
    </citation>
    <scope>NUCLEOTIDE SEQUENCE</scope>
</reference>
<evidence type="ECO:0000256" key="11">
    <source>
        <dbReference type="ARBA" id="ARBA00024615"/>
    </source>
</evidence>
<dbReference type="InterPro" id="IPR026849">
    <property type="entry name" value="ATG2"/>
</dbReference>
<keyword evidence="6" id="KW-0256">Endoplasmic reticulum</keyword>
<dbReference type="Proteomes" id="UP001295794">
    <property type="component" value="Unassembled WGS sequence"/>
</dbReference>
<evidence type="ECO:0000256" key="5">
    <source>
        <dbReference type="ARBA" id="ARBA00022448"/>
    </source>
</evidence>
<dbReference type="GO" id="GO:0005789">
    <property type="term" value="C:endoplasmic reticulum membrane"/>
    <property type="evidence" value="ECO:0007669"/>
    <property type="project" value="UniProtKB-SubCell"/>
</dbReference>
<dbReference type="GO" id="GO:0000045">
    <property type="term" value="P:autophagosome assembly"/>
    <property type="evidence" value="ECO:0007669"/>
    <property type="project" value="TreeGrafter"/>
</dbReference>
<gene>
    <name evidence="14" type="ORF">MYCIT1_LOCUS26696</name>
</gene>
<evidence type="ECO:0000256" key="8">
    <source>
        <dbReference type="ARBA" id="ARBA00023055"/>
    </source>
</evidence>
<feature type="compositionally biased region" description="Low complexity" evidence="13">
    <location>
        <begin position="299"/>
        <end position="313"/>
    </location>
</feature>
<proteinExistence type="inferred from homology"/>
<comment type="catalytic activity">
    <reaction evidence="10">
        <text>a 1,2-diacyl-sn-glycero-3-phospho-L-serine(in) = a 1,2-diacyl-sn-glycero-3-phospho-L-serine(out)</text>
        <dbReference type="Rhea" id="RHEA:38663"/>
        <dbReference type="ChEBI" id="CHEBI:57262"/>
    </reaction>
</comment>
<name>A0AAD2HMQ8_9AGAR</name>
<dbReference type="GO" id="GO:0006869">
    <property type="term" value="P:lipid transport"/>
    <property type="evidence" value="ECO:0007669"/>
    <property type="project" value="UniProtKB-KW"/>
</dbReference>
<evidence type="ECO:0000313" key="14">
    <source>
        <dbReference type="EMBL" id="CAK5277669.1"/>
    </source>
</evidence>